<evidence type="ECO:0000313" key="2">
    <source>
        <dbReference type="EMBL" id="MCY9764085.1"/>
    </source>
</evidence>
<evidence type="ECO:0000256" key="1">
    <source>
        <dbReference type="SAM" id="Phobius"/>
    </source>
</evidence>
<name>A0AAP6ZZL7_PAEAL</name>
<evidence type="ECO:0008006" key="6">
    <source>
        <dbReference type="Google" id="ProtNLM"/>
    </source>
</evidence>
<dbReference type="Proteomes" id="UP001527181">
    <property type="component" value="Unassembled WGS sequence"/>
</dbReference>
<reference evidence="3 4" key="1">
    <citation type="submission" date="2020-05" db="EMBL/GenBank/DDBJ databases">
        <title>Whole genome sequencing and identification of novel metabolites from Paenibacillus alvei strain JR949.</title>
        <authorList>
            <person name="Rajendhran J."/>
            <person name="Sree Pranav P."/>
            <person name="Mahalakshmi B."/>
            <person name="Karthikeyan R."/>
        </authorList>
    </citation>
    <scope>NUCLEOTIDE SEQUENCE [LARGE SCALE GENOMIC DNA]</scope>
    <source>
        <strain evidence="3 4">JR949</strain>
    </source>
</reference>
<keyword evidence="1" id="KW-1133">Transmembrane helix</keyword>
<evidence type="ECO:0000313" key="5">
    <source>
        <dbReference type="Proteomes" id="UP001527181"/>
    </source>
</evidence>
<keyword evidence="1" id="KW-0812">Transmembrane</keyword>
<sequence>MIEWSILLAAVAWSAVCTATVLLIVRGMRTLRRADACLEEGQRLSHQLQVLTRRADEVLKQSEETVGTINEWAQELKRTRRVLQRGNDVLERIVAQVSQRNANNASDQRLTDMLQMFELGYSVWSSIQAKRAMSSPPSSAKNTGNE</sequence>
<keyword evidence="1" id="KW-0472">Membrane</keyword>
<organism evidence="3 4">
    <name type="scientific">Paenibacillus alvei</name>
    <name type="common">Bacillus alvei</name>
    <dbReference type="NCBI Taxonomy" id="44250"/>
    <lineage>
        <taxon>Bacteria</taxon>
        <taxon>Bacillati</taxon>
        <taxon>Bacillota</taxon>
        <taxon>Bacilli</taxon>
        <taxon>Bacillales</taxon>
        <taxon>Paenibacillaceae</taxon>
        <taxon>Paenibacillus</taxon>
    </lineage>
</organism>
<reference evidence="2 5" key="2">
    <citation type="submission" date="2022-05" db="EMBL/GenBank/DDBJ databases">
        <title>Genome Sequencing of Bee-Associated Microbes.</title>
        <authorList>
            <person name="Dunlap C."/>
        </authorList>
    </citation>
    <scope>NUCLEOTIDE SEQUENCE [LARGE SCALE GENOMIC DNA]</scope>
    <source>
        <strain evidence="2 5">NRRL B-04010</strain>
    </source>
</reference>
<dbReference type="Proteomes" id="UP000552038">
    <property type="component" value="Unassembled WGS sequence"/>
</dbReference>
<gene>
    <name evidence="3" type="ORF">HMI46_18940</name>
    <name evidence="2" type="ORF">M5X12_26610</name>
</gene>
<protein>
    <recommendedName>
        <fullName evidence="6">DUF948 domain-containing protein</fullName>
    </recommendedName>
</protein>
<evidence type="ECO:0000313" key="3">
    <source>
        <dbReference type="EMBL" id="NOJ72626.1"/>
    </source>
</evidence>
<evidence type="ECO:0000313" key="4">
    <source>
        <dbReference type="Proteomes" id="UP000552038"/>
    </source>
</evidence>
<dbReference type="EMBL" id="JAMDNP010000072">
    <property type="protein sequence ID" value="MCY9764085.1"/>
    <property type="molecule type" value="Genomic_DNA"/>
</dbReference>
<feature type="transmembrane region" description="Helical" evidence="1">
    <location>
        <begin position="6"/>
        <end position="25"/>
    </location>
</feature>
<dbReference type="RefSeq" id="WP_171418148.1">
    <property type="nucleotide sequence ID" value="NZ_JABFOR010000027.1"/>
</dbReference>
<comment type="caution">
    <text evidence="3">The sequence shown here is derived from an EMBL/GenBank/DDBJ whole genome shotgun (WGS) entry which is preliminary data.</text>
</comment>
<accession>A0AAP6ZZL7</accession>
<dbReference type="AlphaFoldDB" id="A0AAP6ZZL7"/>
<proteinExistence type="predicted"/>
<keyword evidence="5" id="KW-1185">Reference proteome</keyword>
<dbReference type="EMBL" id="JABFOR010000027">
    <property type="protein sequence ID" value="NOJ72626.1"/>
    <property type="molecule type" value="Genomic_DNA"/>
</dbReference>